<evidence type="ECO:0000259" key="2">
    <source>
        <dbReference type="Pfam" id="PF13550"/>
    </source>
</evidence>
<protein>
    <submittedName>
        <fullName evidence="4">Uncharacterized protein</fullName>
    </submittedName>
</protein>
<feature type="region of interest" description="Disordered" evidence="1">
    <location>
        <begin position="198"/>
        <end position="217"/>
    </location>
</feature>
<dbReference type="Pfam" id="PF13550">
    <property type="entry name" value="Phage-tail_3"/>
    <property type="match status" value="1"/>
</dbReference>
<dbReference type="Pfam" id="PF23666">
    <property type="entry name" value="Rcc01698_C"/>
    <property type="match status" value="1"/>
</dbReference>
<dbReference type="Proteomes" id="UP000469011">
    <property type="component" value="Unassembled WGS sequence"/>
</dbReference>
<name>A0A6N9SWB1_9HYPH</name>
<proteinExistence type="predicted"/>
<reference evidence="4 5" key="1">
    <citation type="submission" date="2020-01" db="EMBL/GenBank/DDBJ databases">
        <title>Jiella pacifica sp. nov.</title>
        <authorList>
            <person name="Xue Z."/>
            <person name="Zhu S."/>
            <person name="Chen J."/>
            <person name="Yang J."/>
        </authorList>
    </citation>
    <scope>NUCLEOTIDE SEQUENCE [LARGE SCALE GENOMIC DNA]</scope>
    <source>
        <strain evidence="4 5">40Bstr34</strain>
    </source>
</reference>
<feature type="domain" description="Rcc01698-like C-terminal" evidence="3">
    <location>
        <begin position="279"/>
        <end position="377"/>
    </location>
</feature>
<organism evidence="4 5">
    <name type="scientific">Jiella pacifica</name>
    <dbReference type="NCBI Taxonomy" id="2696469"/>
    <lineage>
        <taxon>Bacteria</taxon>
        <taxon>Pseudomonadati</taxon>
        <taxon>Pseudomonadota</taxon>
        <taxon>Alphaproteobacteria</taxon>
        <taxon>Hyphomicrobiales</taxon>
        <taxon>Aurantimonadaceae</taxon>
        <taxon>Jiella</taxon>
    </lineage>
</organism>
<evidence type="ECO:0000313" key="4">
    <source>
        <dbReference type="EMBL" id="NDW03081.1"/>
    </source>
</evidence>
<evidence type="ECO:0000259" key="3">
    <source>
        <dbReference type="Pfam" id="PF23666"/>
    </source>
</evidence>
<comment type="caution">
    <text evidence="4">The sequence shown here is derived from an EMBL/GenBank/DDBJ whole genome shotgun (WGS) entry which is preliminary data.</text>
</comment>
<dbReference type="InterPro" id="IPR056490">
    <property type="entry name" value="Rcc01698_C"/>
</dbReference>
<sequence>MAAILRDHGIEAHDLSGLEATLTGWVETGPYSARQSLESLFGLVGAVAHVEDGTLVVRSLDRLRAEGTITAFVDEDDKPFVELRRAEAAETVDAVALSFLDPWRDYQPGSAEAMRASVPAPRRRLVSFPAVLDEGEASAFAAAMLADGGTVTEVADFAVPASDLTPSVGDVLALEGRSGDWLVTRIETGLSSRVSTRRLPMRGAGSGGSGTIPDLGSGRPKLASRPFVAFLDLPLPPGEAGFAGARIAVSASPFAGYEVSSLSEDGTLKTRTRVARPGTLGRLTAALRPGPEGRIDPANAITIALPRGALASISPASMLAGGNLCAVQCDDGGFEVLQFERAEEIASGEFRLSRLLRAQGGTEDAMAAGASVGALFVLLDGAAASLGIEAAEVGRSIEFRVQPYGRSRDDASVVAQSHALGTRSVRPLSPVHLTARFAADGAVELGWVRRTRSGGDNWAAVEVPLGEEAERYRAVIDDGTGTTAVFETAEPRIAISASEQAARFGGLPAVFEVSVAQVSPVWGAGTPRRATFSRPS</sequence>
<evidence type="ECO:0000256" key="1">
    <source>
        <dbReference type="SAM" id="MobiDB-lite"/>
    </source>
</evidence>
<gene>
    <name evidence="4" type="ORF">GTK09_01450</name>
</gene>
<dbReference type="InterPro" id="IPR032876">
    <property type="entry name" value="J_dom"/>
</dbReference>
<dbReference type="RefSeq" id="WP_163460696.1">
    <property type="nucleotide sequence ID" value="NZ_JAAAMG010000001.1"/>
</dbReference>
<feature type="domain" description="Tip attachment protein J" evidence="2">
    <location>
        <begin position="29"/>
        <end position="187"/>
    </location>
</feature>
<dbReference type="AlphaFoldDB" id="A0A6N9SWB1"/>
<evidence type="ECO:0000313" key="5">
    <source>
        <dbReference type="Proteomes" id="UP000469011"/>
    </source>
</evidence>
<keyword evidence="5" id="KW-1185">Reference proteome</keyword>
<accession>A0A6N9SWB1</accession>
<dbReference type="EMBL" id="JAAAMG010000001">
    <property type="protein sequence ID" value="NDW03081.1"/>
    <property type="molecule type" value="Genomic_DNA"/>
</dbReference>